<evidence type="ECO:0000313" key="1">
    <source>
        <dbReference type="EMBL" id="CAE7026167.1"/>
    </source>
</evidence>
<gene>
    <name evidence="1" type="ORF">PTTW11_04028</name>
</gene>
<dbReference type="EMBL" id="HG992979">
    <property type="protein sequence ID" value="CAE7026167.1"/>
    <property type="molecule type" value="Genomic_DNA"/>
</dbReference>
<protein>
    <submittedName>
        <fullName evidence="1">Uncharacterized protein</fullName>
    </submittedName>
</protein>
<evidence type="ECO:0000313" key="2">
    <source>
        <dbReference type="Proteomes" id="UP000472372"/>
    </source>
</evidence>
<reference evidence="1" key="1">
    <citation type="submission" date="2021-02" db="EMBL/GenBank/DDBJ databases">
        <authorList>
            <person name="Syme A R."/>
            <person name="Syme A R."/>
            <person name="Moolhuijzen P."/>
        </authorList>
    </citation>
    <scope>NUCLEOTIDE SEQUENCE</scope>
    <source>
        <strain evidence="1">W1-1</strain>
    </source>
</reference>
<proteinExistence type="predicted"/>
<dbReference type="AlphaFoldDB" id="A0A6S6VY73"/>
<sequence length="200" mass="22640">MQFSIILFAVVLALTSHTTASALITPATASVSQLDNWKVTNVKVQSPSNFPGRYPWATISAKVKDPNRYNLGVGNNGRSVIVSARKKAVKCEAKINIANDKNFLHRAWPCDRVKDGYWTMQIIPSFESKGKYVFTYDDFILRFTHVASKLYKGVDPLKLVAEGHFDQQHNTKQTGCKHEHICNWRLSLKKWEIIPSVGYI</sequence>
<name>A0A6S6VY73_9PLEO</name>
<organism evidence="1 2">
    <name type="scientific">Pyrenophora teres f. teres</name>
    <dbReference type="NCBI Taxonomy" id="97479"/>
    <lineage>
        <taxon>Eukaryota</taxon>
        <taxon>Fungi</taxon>
        <taxon>Dikarya</taxon>
        <taxon>Ascomycota</taxon>
        <taxon>Pezizomycotina</taxon>
        <taxon>Dothideomycetes</taxon>
        <taxon>Pleosporomycetidae</taxon>
        <taxon>Pleosporales</taxon>
        <taxon>Pleosporineae</taxon>
        <taxon>Pleosporaceae</taxon>
        <taxon>Pyrenophora</taxon>
    </lineage>
</organism>
<dbReference type="Proteomes" id="UP000472372">
    <property type="component" value="Chromosome 3"/>
</dbReference>
<accession>A0A6S6VY73</accession>